<dbReference type="InterPro" id="IPR011050">
    <property type="entry name" value="Pectin_lyase_fold/virulence"/>
</dbReference>
<protein>
    <recommendedName>
        <fullName evidence="3">Right handed beta helix domain-containing protein</fullName>
    </recommendedName>
</protein>
<dbReference type="Proteomes" id="UP000000787">
    <property type="component" value="Plasmid pHAU01"/>
</dbReference>
<dbReference type="InParanoid" id="A9B8K2"/>
<keyword evidence="1" id="KW-0614">Plasmid</keyword>
<dbReference type="KEGG" id="hau:Haur_5036"/>
<evidence type="ECO:0008006" key="3">
    <source>
        <dbReference type="Google" id="ProtNLM"/>
    </source>
</evidence>
<geneLocation type="plasmid" evidence="1 2">
    <name>pHAU01</name>
</geneLocation>
<name>A9B8K2_HERA2</name>
<accession>A9B8K2</accession>
<dbReference type="EMBL" id="CP000876">
    <property type="protein sequence ID" value="ABX07666.1"/>
    <property type="molecule type" value="Genomic_DNA"/>
</dbReference>
<reference evidence="1 2" key="1">
    <citation type="journal article" date="2011" name="Stand. Genomic Sci.">
        <title>Complete genome sequence of the filamentous gliding predatory bacterium Herpetosiphon aurantiacus type strain (114-95(T)).</title>
        <authorList>
            <person name="Kiss H."/>
            <person name="Nett M."/>
            <person name="Domin N."/>
            <person name="Martin K."/>
            <person name="Maresca J.A."/>
            <person name="Copeland A."/>
            <person name="Lapidus A."/>
            <person name="Lucas S."/>
            <person name="Berry K.W."/>
            <person name="Glavina Del Rio T."/>
            <person name="Dalin E."/>
            <person name="Tice H."/>
            <person name="Pitluck S."/>
            <person name="Richardson P."/>
            <person name="Bruce D."/>
            <person name="Goodwin L."/>
            <person name="Han C."/>
            <person name="Detter J.C."/>
            <person name="Schmutz J."/>
            <person name="Brettin T."/>
            <person name="Land M."/>
            <person name="Hauser L."/>
            <person name="Kyrpides N.C."/>
            <person name="Ivanova N."/>
            <person name="Goker M."/>
            <person name="Woyke T."/>
            <person name="Klenk H.P."/>
            <person name="Bryant D.A."/>
        </authorList>
    </citation>
    <scope>NUCLEOTIDE SEQUENCE [LARGE SCALE GENOMIC DNA]</scope>
    <source>
        <strain evidence="2">ATCC 23779 / DSM 785 / 114-95</strain>
        <plasmid evidence="1">pHAU01</plasmid>
    </source>
</reference>
<dbReference type="BioCyc" id="HAUR316274:GHYA-5099-MONOMER"/>
<dbReference type="AlphaFoldDB" id="A9B8K2"/>
<dbReference type="Gene3D" id="2.160.20.10">
    <property type="entry name" value="Single-stranded right-handed beta-helix, Pectin lyase-like"/>
    <property type="match status" value="1"/>
</dbReference>
<organism evidence="1 2">
    <name type="scientific">Herpetosiphon aurantiacus (strain ATCC 23779 / DSM 785 / 114-95)</name>
    <dbReference type="NCBI Taxonomy" id="316274"/>
    <lineage>
        <taxon>Bacteria</taxon>
        <taxon>Bacillati</taxon>
        <taxon>Chloroflexota</taxon>
        <taxon>Chloroflexia</taxon>
        <taxon>Herpetosiphonales</taxon>
        <taxon>Herpetosiphonaceae</taxon>
        <taxon>Herpetosiphon</taxon>
    </lineage>
</organism>
<dbReference type="InterPro" id="IPR012334">
    <property type="entry name" value="Pectin_lyas_fold"/>
</dbReference>
<evidence type="ECO:0000313" key="2">
    <source>
        <dbReference type="Proteomes" id="UP000000787"/>
    </source>
</evidence>
<dbReference type="HOGENOM" id="CLU_489819_0_0_0"/>
<evidence type="ECO:0000313" key="1">
    <source>
        <dbReference type="EMBL" id="ABX07666.1"/>
    </source>
</evidence>
<keyword evidence="2" id="KW-1185">Reference proteome</keyword>
<proteinExistence type="predicted"/>
<dbReference type="CAZy" id="PL9">
    <property type="family name" value="Polysaccharide Lyase Family 9"/>
</dbReference>
<sequence length="556" mass="61043">MAATWKYGRILGHGVIGRLFGMILLRISEREASIILHRIQAALYSSRPFYSIHHRYNAATDWLFAYFFPDNLMGDLLIIFLNRRRPMAFITSSDLCLVLIHRSLRGRLLVWQAAIMVAMALLPGNSLAASPNQSYEVGPGRTYARLSDLVSADVLGPGDTVLVYPNGTASYNDTVIFDTHGTADRRITIRGVRVNGQRPILSSNNNYGIVFKGDHYIFEGFEVTGAVGNQYVIIHRADHILIRDTLIRDCPGTGLLGHDEDAGSLTLDHVEVTNCGNGLYQHPIYMTTGLPGAVFRMQYCYLHNQKGGNGVKSRANRNEIYYNWIEGSYYHELEMIGPDDGTGGSPDSPRHSDVVGNVFIKKQDFATLVRIGGDGTGQSWGRYRFVNNTLVGRSDGAVAIRAFDGLQSIELHNNVFTNANGTGMRIIRDTEATWHNGLRVVAGINNWIQAGSVSAPELIGTIQGTDPQFVNLATGDVRPSTNSPLINVGTSNPASPTGYPFPSPLMLPKQHPPLRTIAPVTVVDARPVVGAIDVGAYEIGIPPLYTNRVYIPIIKR</sequence>
<dbReference type="SUPFAM" id="SSF51126">
    <property type="entry name" value="Pectin lyase-like"/>
    <property type="match status" value="1"/>
</dbReference>
<gene>
    <name evidence="1" type="ordered locus">Haur_5036</name>
</gene>